<evidence type="ECO:0000259" key="7">
    <source>
        <dbReference type="Pfam" id="PF20805"/>
    </source>
</evidence>
<keyword evidence="2 9" id="KW-0401">Integrin</keyword>
<dbReference type="GO" id="GO:0033627">
    <property type="term" value="P:cell adhesion mediated by integrin"/>
    <property type="evidence" value="ECO:0007669"/>
    <property type="project" value="TreeGrafter"/>
</dbReference>
<keyword evidence="6" id="KW-0812">Transmembrane</keyword>
<evidence type="ECO:0000256" key="1">
    <source>
        <dbReference type="ARBA" id="ARBA00004479"/>
    </source>
</evidence>
<dbReference type="InterPro" id="IPR048286">
    <property type="entry name" value="Integrin_alpha_Ig-like_3"/>
</dbReference>
<dbReference type="Gene3D" id="1.20.5.930">
    <property type="entry name" value="Bicelle-embedded integrin alpha(iib) transmembrane segment"/>
    <property type="match status" value="1"/>
</dbReference>
<reference evidence="9 10" key="1">
    <citation type="submission" date="2018-04" db="EMBL/GenBank/DDBJ databases">
        <authorList>
            <person name="Zhang X."/>
            <person name="Yuan J."/>
            <person name="Li F."/>
            <person name="Xiang J."/>
        </authorList>
    </citation>
    <scope>NUCLEOTIDE SEQUENCE [LARGE SCALE GENOMIC DNA]</scope>
    <source>
        <tissue evidence="9">Muscle</tissue>
    </source>
</reference>
<evidence type="ECO:0000256" key="6">
    <source>
        <dbReference type="SAM" id="Phobius"/>
    </source>
</evidence>
<proteinExistence type="predicted"/>
<evidence type="ECO:0000313" key="10">
    <source>
        <dbReference type="Proteomes" id="UP000283509"/>
    </source>
</evidence>
<feature type="domain" description="Integrin alpha second immunoglobulin-like" evidence="7">
    <location>
        <begin position="22"/>
        <end position="176"/>
    </location>
</feature>
<sequence>MSRFWRRERIRHFWREIGVAFDFDEYVLGSRDNLVLMTGVSNEGEDSFQTKLHVRVPRGVTFSKFLVTSNTADDVTPICSALTREDDEERTTRRCVQEAKESEKQEACFGAQGIKGNQVVCDVGNPLPSGKEIALQLVFQPNPEAIISARLTVLPFNVTATSTNEELHGTELDNHVMKELQVTVRSDIDIKGISWPDGAFDYNASRFGMGLLGEGERVTHDWQVGPEVTHVYDVTNQGPSDLPQAQIFLLWPTRTLGGDPLLYLLEEPDVSSEAVCHSVPDVNYLGLTVAEATYDHLITAPELAAQVGSSFLHVTEESAALHAKHRTRHGHRLRRSQRRRLEDELSCGPTNCTRVMCTVSPFRAKSNIIIRVRSRLWVDTIEKLGRSEVKITSRLVIAGMGMAEEDEAGPSWGDVEQLWAGTVTTLVRTGPEEHVRSLKWVVIVGSILAGLLLLALLSAILWALGFFKRKRPQDKSDSEPLNGNGFYSNGKS</sequence>
<dbReference type="GO" id="GO:0009897">
    <property type="term" value="C:external side of plasma membrane"/>
    <property type="evidence" value="ECO:0007669"/>
    <property type="project" value="TreeGrafter"/>
</dbReference>
<gene>
    <name evidence="9" type="ORF">C7M84_017357</name>
</gene>
<dbReference type="EMBL" id="QCYY01003207">
    <property type="protein sequence ID" value="ROT64694.1"/>
    <property type="molecule type" value="Genomic_DNA"/>
</dbReference>
<dbReference type="OrthoDB" id="6349939at2759"/>
<organism evidence="9 10">
    <name type="scientific">Penaeus vannamei</name>
    <name type="common">Whiteleg shrimp</name>
    <name type="synonym">Litopenaeus vannamei</name>
    <dbReference type="NCBI Taxonomy" id="6689"/>
    <lineage>
        <taxon>Eukaryota</taxon>
        <taxon>Metazoa</taxon>
        <taxon>Ecdysozoa</taxon>
        <taxon>Arthropoda</taxon>
        <taxon>Crustacea</taxon>
        <taxon>Multicrustacea</taxon>
        <taxon>Malacostraca</taxon>
        <taxon>Eumalacostraca</taxon>
        <taxon>Eucarida</taxon>
        <taxon>Decapoda</taxon>
        <taxon>Dendrobranchiata</taxon>
        <taxon>Penaeoidea</taxon>
        <taxon>Penaeidae</taxon>
        <taxon>Penaeus</taxon>
    </lineage>
</organism>
<comment type="subcellular location">
    <subcellularLocation>
        <location evidence="1">Membrane</location>
        <topology evidence="1">Single-pass type I membrane protein</topology>
    </subcellularLocation>
</comment>
<keyword evidence="10" id="KW-1185">Reference proteome</keyword>
<dbReference type="GO" id="GO:0007160">
    <property type="term" value="P:cell-matrix adhesion"/>
    <property type="evidence" value="ECO:0007669"/>
    <property type="project" value="TreeGrafter"/>
</dbReference>
<dbReference type="STRING" id="6689.A0A3R7M1J2"/>
<dbReference type="Pfam" id="PF20806">
    <property type="entry name" value="Integrin_A_Ig_3"/>
    <property type="match status" value="1"/>
</dbReference>
<evidence type="ECO:0000313" key="9">
    <source>
        <dbReference type="EMBL" id="ROT64694.1"/>
    </source>
</evidence>
<feature type="transmembrane region" description="Helical" evidence="6">
    <location>
        <begin position="440"/>
        <end position="467"/>
    </location>
</feature>
<dbReference type="GO" id="GO:0005178">
    <property type="term" value="F:integrin binding"/>
    <property type="evidence" value="ECO:0007669"/>
    <property type="project" value="TreeGrafter"/>
</dbReference>
<dbReference type="Proteomes" id="UP000283509">
    <property type="component" value="Unassembled WGS sequence"/>
</dbReference>
<dbReference type="Gene3D" id="2.60.40.1510">
    <property type="entry name" value="ntegrin, alpha v. Chain A, domain 3"/>
    <property type="match status" value="1"/>
</dbReference>
<dbReference type="InterPro" id="IPR032695">
    <property type="entry name" value="Integrin_dom_sf"/>
</dbReference>
<keyword evidence="4" id="KW-0325">Glycoprotein</keyword>
<evidence type="ECO:0000256" key="3">
    <source>
        <dbReference type="ARBA" id="ARBA00023136"/>
    </source>
</evidence>
<dbReference type="Pfam" id="PF20805">
    <property type="entry name" value="Integrin_A_Ig_2"/>
    <property type="match status" value="1"/>
</dbReference>
<comment type="caution">
    <text evidence="9">The sequence shown here is derived from an EMBL/GenBank/DDBJ whole genome shotgun (WGS) entry which is preliminary data.</text>
</comment>
<protein>
    <submittedName>
        <fullName evidence="9">Integrin alpha-PS2</fullName>
    </submittedName>
</protein>
<dbReference type="Gene3D" id="2.60.40.1530">
    <property type="entry name" value="ntegrin, alpha v. Chain A, domain 4"/>
    <property type="match status" value="1"/>
</dbReference>
<evidence type="ECO:0000259" key="8">
    <source>
        <dbReference type="Pfam" id="PF20806"/>
    </source>
</evidence>
<dbReference type="SUPFAM" id="SSF69179">
    <property type="entry name" value="Integrin domains"/>
    <property type="match status" value="3"/>
</dbReference>
<feature type="region of interest" description="Disordered" evidence="5">
    <location>
        <begin position="472"/>
        <end position="492"/>
    </location>
</feature>
<dbReference type="GO" id="GO:0008305">
    <property type="term" value="C:integrin complex"/>
    <property type="evidence" value="ECO:0007669"/>
    <property type="project" value="TreeGrafter"/>
</dbReference>
<dbReference type="InterPro" id="IPR048285">
    <property type="entry name" value="Integrin_alpha_Ig-like_2"/>
</dbReference>
<evidence type="ECO:0000256" key="5">
    <source>
        <dbReference type="SAM" id="MobiDB-lite"/>
    </source>
</evidence>
<reference evidence="9 10" key="2">
    <citation type="submission" date="2019-01" db="EMBL/GenBank/DDBJ databases">
        <title>The decoding of complex shrimp genome reveals the adaptation for benthos swimmer, frequently molting mechanism and breeding impact on genome.</title>
        <authorList>
            <person name="Sun Y."/>
            <person name="Gao Y."/>
            <person name="Yu Y."/>
        </authorList>
    </citation>
    <scope>NUCLEOTIDE SEQUENCE [LARGE SCALE GENOMIC DNA]</scope>
    <source>
        <tissue evidence="9">Muscle</tissue>
    </source>
</reference>
<dbReference type="AlphaFoldDB" id="A0A3R7M1J2"/>
<name>A0A3R7M1J2_PENVA</name>
<keyword evidence="3 6" id="KW-0472">Membrane</keyword>
<dbReference type="PANTHER" id="PTHR23220">
    <property type="entry name" value="INTEGRIN ALPHA"/>
    <property type="match status" value="1"/>
</dbReference>
<dbReference type="GO" id="GO:0007229">
    <property type="term" value="P:integrin-mediated signaling pathway"/>
    <property type="evidence" value="ECO:0007669"/>
    <property type="project" value="UniProtKB-KW"/>
</dbReference>
<feature type="domain" description="Integrin alpha third immunoglobulin-like" evidence="8">
    <location>
        <begin position="219"/>
        <end position="393"/>
    </location>
</feature>
<dbReference type="PANTHER" id="PTHR23220:SF133">
    <property type="entry name" value="INTEGRIN ALPHA-PS2"/>
    <property type="match status" value="1"/>
</dbReference>
<dbReference type="GO" id="GO:0007157">
    <property type="term" value="P:heterophilic cell-cell adhesion via plasma membrane cell adhesion molecules"/>
    <property type="evidence" value="ECO:0007669"/>
    <property type="project" value="UniProtKB-ARBA"/>
</dbReference>
<keyword evidence="6" id="KW-1133">Transmembrane helix</keyword>
<accession>A0A3R7M1J2</accession>
<feature type="compositionally biased region" description="Polar residues" evidence="5">
    <location>
        <begin position="479"/>
        <end position="492"/>
    </location>
</feature>
<evidence type="ECO:0000256" key="2">
    <source>
        <dbReference type="ARBA" id="ARBA00023037"/>
    </source>
</evidence>
<evidence type="ECO:0000256" key="4">
    <source>
        <dbReference type="ARBA" id="ARBA00023180"/>
    </source>
</evidence>